<organism evidence="2 3">
    <name type="scientific">Apiospora saccharicola</name>
    <dbReference type="NCBI Taxonomy" id="335842"/>
    <lineage>
        <taxon>Eukaryota</taxon>
        <taxon>Fungi</taxon>
        <taxon>Dikarya</taxon>
        <taxon>Ascomycota</taxon>
        <taxon>Pezizomycotina</taxon>
        <taxon>Sordariomycetes</taxon>
        <taxon>Xylariomycetidae</taxon>
        <taxon>Amphisphaeriales</taxon>
        <taxon>Apiosporaceae</taxon>
        <taxon>Apiospora</taxon>
    </lineage>
</organism>
<dbReference type="EMBL" id="JAQQWM010000004">
    <property type="protein sequence ID" value="KAK8067471.1"/>
    <property type="molecule type" value="Genomic_DNA"/>
</dbReference>
<gene>
    <name evidence="2" type="ORF">PG996_006583</name>
</gene>
<feature type="compositionally biased region" description="Low complexity" evidence="1">
    <location>
        <begin position="71"/>
        <end position="97"/>
    </location>
</feature>
<feature type="compositionally biased region" description="Basic and acidic residues" evidence="1">
    <location>
        <begin position="1"/>
        <end position="39"/>
    </location>
</feature>
<feature type="compositionally biased region" description="Basic and acidic residues" evidence="1">
    <location>
        <begin position="46"/>
        <end position="61"/>
    </location>
</feature>
<evidence type="ECO:0000313" key="2">
    <source>
        <dbReference type="EMBL" id="KAK8067471.1"/>
    </source>
</evidence>
<evidence type="ECO:0000256" key="1">
    <source>
        <dbReference type="SAM" id="MobiDB-lite"/>
    </source>
</evidence>
<proteinExistence type="predicted"/>
<feature type="region of interest" description="Disordered" evidence="1">
    <location>
        <begin position="1"/>
        <end position="124"/>
    </location>
</feature>
<name>A0ABR1V8F6_9PEZI</name>
<sequence length="202" mass="23545">MRFDKQQIHVAKEQTADYESRSEWLRQEADYETRSERVRQGAWDEFEQRNEQQKSMQERGQKRPSTPPSAPRSRSQSPAADELFSSSSPVLPTVVPVDTIRNPGESPRSPTRDDIDTLGRPAWPWLPDMTYPASPWVLYKIELKGDEWDGSLGWLETQKELTRRFNGLSADAKADYEAHSERLRQEAWDTYEQRKRDGKKAF</sequence>
<evidence type="ECO:0000313" key="3">
    <source>
        <dbReference type="Proteomes" id="UP001446871"/>
    </source>
</evidence>
<protein>
    <submittedName>
        <fullName evidence="2">Uncharacterized protein</fullName>
    </submittedName>
</protein>
<comment type="caution">
    <text evidence="2">The sequence shown here is derived from an EMBL/GenBank/DDBJ whole genome shotgun (WGS) entry which is preliminary data.</text>
</comment>
<reference evidence="2 3" key="1">
    <citation type="submission" date="2023-01" db="EMBL/GenBank/DDBJ databases">
        <title>Analysis of 21 Apiospora genomes using comparative genomics revels a genus with tremendous synthesis potential of carbohydrate active enzymes and secondary metabolites.</title>
        <authorList>
            <person name="Sorensen T."/>
        </authorList>
    </citation>
    <scope>NUCLEOTIDE SEQUENCE [LARGE SCALE GENOMIC DNA]</scope>
    <source>
        <strain evidence="2 3">CBS 83171</strain>
    </source>
</reference>
<dbReference type="Proteomes" id="UP001446871">
    <property type="component" value="Unassembled WGS sequence"/>
</dbReference>
<accession>A0ABR1V8F6</accession>
<keyword evidence="3" id="KW-1185">Reference proteome</keyword>